<evidence type="ECO:0000259" key="3">
    <source>
        <dbReference type="Pfam" id="PF03065"/>
    </source>
</evidence>
<dbReference type="EMBL" id="SJPG01000001">
    <property type="protein sequence ID" value="TWT59918.1"/>
    <property type="molecule type" value="Genomic_DNA"/>
</dbReference>
<gene>
    <name evidence="6" type="primary">amyA</name>
    <name evidence="6" type="ORF">Pan54_06290</name>
</gene>
<dbReference type="PANTHER" id="PTHR41695:SF1">
    <property type="entry name" value="1,4-ALPHA-GLUCAN BRANCHING ENZYME TK1436"/>
    <property type="match status" value="1"/>
</dbReference>
<feature type="domain" description="Alpha-amylase/4-alpha-glucanotransferase C-terminal" evidence="5">
    <location>
        <begin position="417"/>
        <end position="705"/>
    </location>
</feature>
<dbReference type="SUPFAM" id="SSF88713">
    <property type="entry name" value="Glycoside hydrolase/deacetylase"/>
    <property type="match status" value="1"/>
</dbReference>
<dbReference type="Pfam" id="PF09095">
    <property type="entry name" value="AmyA-gluTrfs_C"/>
    <property type="match status" value="1"/>
</dbReference>
<dbReference type="InterPro" id="IPR011013">
    <property type="entry name" value="Gal_mutarotase_sf_dom"/>
</dbReference>
<reference evidence="6 7" key="1">
    <citation type="submission" date="2019-02" db="EMBL/GenBank/DDBJ databases">
        <title>Deep-cultivation of Planctomycetes and their phenomic and genomic characterization uncovers novel biology.</title>
        <authorList>
            <person name="Wiegand S."/>
            <person name="Jogler M."/>
            <person name="Boedeker C."/>
            <person name="Pinto D."/>
            <person name="Vollmers J."/>
            <person name="Rivas-Marin E."/>
            <person name="Kohn T."/>
            <person name="Peeters S.H."/>
            <person name="Heuer A."/>
            <person name="Rast P."/>
            <person name="Oberbeckmann S."/>
            <person name="Bunk B."/>
            <person name="Jeske O."/>
            <person name="Meyerdierks A."/>
            <person name="Storesund J.E."/>
            <person name="Kallscheuer N."/>
            <person name="Luecker S."/>
            <person name="Lage O.M."/>
            <person name="Pohl T."/>
            <person name="Merkel B.J."/>
            <person name="Hornburger P."/>
            <person name="Mueller R.-W."/>
            <person name="Bruemmer F."/>
            <person name="Labrenz M."/>
            <person name="Spormann A.M."/>
            <person name="Op Den Camp H."/>
            <person name="Overmann J."/>
            <person name="Amann R."/>
            <person name="Jetten M.S.M."/>
            <person name="Mascher T."/>
            <person name="Medema M.H."/>
            <person name="Devos D.P."/>
            <person name="Kaster A.-K."/>
            <person name="Ovreas L."/>
            <person name="Rohde M."/>
            <person name="Galperin M.Y."/>
            <person name="Jogler C."/>
        </authorList>
    </citation>
    <scope>NUCLEOTIDE SEQUENCE [LARGE SCALE GENOMIC DNA]</scope>
    <source>
        <strain evidence="6 7">Pan54</strain>
    </source>
</reference>
<dbReference type="InterPro" id="IPR015178">
    <property type="entry name" value="A-amylase/a-glucTrfase_central"/>
</dbReference>
<evidence type="ECO:0000313" key="7">
    <source>
        <dbReference type="Proteomes" id="UP000316095"/>
    </source>
</evidence>
<evidence type="ECO:0000256" key="1">
    <source>
        <dbReference type="ARBA" id="ARBA00006821"/>
    </source>
</evidence>
<dbReference type="InterPro" id="IPR015179">
    <property type="entry name" value="A-amylase/a-glucTrfase_C"/>
</dbReference>
<name>A0A5C5XAW5_9PLAN</name>
<dbReference type="CDD" id="cd10793">
    <property type="entry name" value="GH57N_TLGT_like"/>
    <property type="match status" value="1"/>
</dbReference>
<dbReference type="RefSeq" id="WP_146502094.1">
    <property type="nucleotide sequence ID" value="NZ_SJPG01000001.1"/>
</dbReference>
<dbReference type="InterPro" id="IPR011330">
    <property type="entry name" value="Glyco_hydro/deAcase_b/a-brl"/>
</dbReference>
<organism evidence="6 7">
    <name type="scientific">Rubinisphaera italica</name>
    <dbReference type="NCBI Taxonomy" id="2527969"/>
    <lineage>
        <taxon>Bacteria</taxon>
        <taxon>Pseudomonadati</taxon>
        <taxon>Planctomycetota</taxon>
        <taxon>Planctomycetia</taxon>
        <taxon>Planctomycetales</taxon>
        <taxon>Planctomycetaceae</taxon>
        <taxon>Rubinisphaera</taxon>
    </lineage>
</organism>
<evidence type="ECO:0000313" key="6">
    <source>
        <dbReference type="EMBL" id="TWT59918.1"/>
    </source>
</evidence>
<dbReference type="Gene3D" id="2.70.98.10">
    <property type="match status" value="1"/>
</dbReference>
<accession>A0A5C5XAW5</accession>
<dbReference type="GO" id="GO:0005576">
    <property type="term" value="C:extracellular region"/>
    <property type="evidence" value="ECO:0007669"/>
    <property type="project" value="TreeGrafter"/>
</dbReference>
<keyword evidence="6" id="KW-0326">Glycosidase</keyword>
<dbReference type="InterPro" id="IPR028995">
    <property type="entry name" value="Glyco_hydro_57/38_cen_sf"/>
</dbReference>
<dbReference type="InterPro" id="IPR014718">
    <property type="entry name" value="GH-type_carb-bd"/>
</dbReference>
<evidence type="ECO:0000259" key="5">
    <source>
        <dbReference type="Pfam" id="PF09095"/>
    </source>
</evidence>
<dbReference type="InterPro" id="IPR004300">
    <property type="entry name" value="Glyco_hydro_57_N"/>
</dbReference>
<evidence type="ECO:0000256" key="2">
    <source>
        <dbReference type="ARBA" id="ARBA00023277"/>
    </source>
</evidence>
<dbReference type="AlphaFoldDB" id="A0A5C5XAW5"/>
<dbReference type="Pfam" id="PF03065">
    <property type="entry name" value="Glyco_hydro_57"/>
    <property type="match status" value="1"/>
</dbReference>
<dbReference type="GO" id="GO:0004556">
    <property type="term" value="F:alpha-amylase activity"/>
    <property type="evidence" value="ECO:0007669"/>
    <property type="project" value="UniProtKB-EC"/>
</dbReference>
<evidence type="ECO:0000259" key="4">
    <source>
        <dbReference type="Pfam" id="PF09094"/>
    </source>
</evidence>
<proteinExistence type="inferred from homology"/>
<dbReference type="EC" id="3.2.1.1" evidence="6"/>
<dbReference type="Proteomes" id="UP000316095">
    <property type="component" value="Unassembled WGS sequence"/>
</dbReference>
<dbReference type="Pfam" id="PF09094">
    <property type="entry name" value="AmyA-A_glucT_m"/>
    <property type="match status" value="1"/>
</dbReference>
<dbReference type="GO" id="GO:0003844">
    <property type="term" value="F:1,4-alpha-glucan branching enzyme activity"/>
    <property type="evidence" value="ECO:0007669"/>
    <property type="project" value="InterPro"/>
</dbReference>
<dbReference type="GO" id="GO:0030246">
    <property type="term" value="F:carbohydrate binding"/>
    <property type="evidence" value="ECO:0007669"/>
    <property type="project" value="InterPro"/>
</dbReference>
<dbReference type="GO" id="GO:0030979">
    <property type="term" value="P:alpha-glucan biosynthetic process"/>
    <property type="evidence" value="ECO:0007669"/>
    <property type="project" value="InterPro"/>
</dbReference>
<dbReference type="OrthoDB" id="8476at2"/>
<feature type="domain" description="Glycoside hydrolase family 57 N-terminal" evidence="3">
    <location>
        <begin position="8"/>
        <end position="270"/>
    </location>
</feature>
<dbReference type="Gene3D" id="3.20.110.20">
    <property type="match status" value="1"/>
</dbReference>
<keyword evidence="6" id="KW-0378">Hydrolase</keyword>
<sequence length="732" mass="83534">MSGPIRLILAIHNHQPVGNFDHVVEEAYQDSYRPMLETLADYPAVKLSLHNSGSLLDWIEQHRPEYIEQLKERVDAGQVEILGGPFYEPILASIPSRDRVGQMQAYRKHLESIFGQTPRGMWVPERVWEQSFTRDAVAAGLKYTVLDDFHFKNAGFGEEELYGYFVTEDDGKMLSVFPISEKLRYTIPFAEPEETIEWLKEVYEKQPEAVVAFGDDGEKFGTWPGSKQHVYGDGWLTRFFQLLTDNQDWIRVVTFAQAVEEVSPLGRCYLPDCSYREMTEWALPTDRQLELIHLQRKHKNEPDWPEVRQRLRGGFWRNFLVKYPEAHEMYCRMREISDRLHQLLQDAPELEQTEKFQSAQDHLYRGQCNCPYWHGAFGGLYLPHLRNAIYHHLIEADCLVEQMAGKTGRWVEISSRDMNLDARQEIRIASDQLVAYLAPARGGHIYELDARGSFVNLLATLDRRPEPYHETILAHASGELGGQNETASVSDEIVFKQEDLHLKLSYDQWARKSLVDHVLPTGMTMEEFRLGGEFVGEAEKAVFKTSLKRSADRVEAVMSRRCRWKGQTPLLTKSVAVSNSAPSELEIHYRLDDLVPGKPVHLAVEFNFAAMAAGVDNRYFYGEDGSTIGYLGTDQDLAEHTRIGLVDEWLGLDASLESSQPAGIWTYPLETVSQSEGGFELVHQSCAVILHWEFTPDSSVWETSLRLNIDTSAARARRLAAAPGSTRMTVES</sequence>
<dbReference type="InterPro" id="IPR040042">
    <property type="entry name" value="Branching_enz_MT3115-like"/>
</dbReference>
<feature type="domain" description="Alpha-amylase/4-alpha-glucanotransferase central" evidence="4">
    <location>
        <begin position="314"/>
        <end position="400"/>
    </location>
</feature>
<protein>
    <submittedName>
        <fullName evidence="6">Alpha-amylase 1</fullName>
        <ecNumber evidence="6">3.2.1.1</ecNumber>
    </submittedName>
</protein>
<comment type="caution">
    <text evidence="6">The sequence shown here is derived from an EMBL/GenBank/DDBJ whole genome shotgun (WGS) entry which is preliminary data.</text>
</comment>
<keyword evidence="7" id="KW-1185">Reference proteome</keyword>
<dbReference type="SUPFAM" id="SSF74650">
    <property type="entry name" value="Galactose mutarotase-like"/>
    <property type="match status" value="1"/>
</dbReference>
<keyword evidence="2" id="KW-0119">Carbohydrate metabolism</keyword>
<dbReference type="PANTHER" id="PTHR41695">
    <property type="entry name" value="1,4-ALPHA-GLUCAN BRANCHING ENZYME RV3031-RELATED"/>
    <property type="match status" value="1"/>
</dbReference>
<comment type="similarity">
    <text evidence="1">Belongs to the glycosyl hydrolase 57 family.</text>
</comment>
<dbReference type="SUPFAM" id="SSF88688">
    <property type="entry name" value="Families 57/38 glycoside transferase middle domain"/>
    <property type="match status" value="1"/>
</dbReference>